<protein>
    <submittedName>
        <fullName evidence="1">Uncharacterized protein</fullName>
    </submittedName>
</protein>
<proteinExistence type="predicted"/>
<reference evidence="1 2" key="1">
    <citation type="submission" date="2023-01" db="EMBL/GenBank/DDBJ databases">
        <authorList>
            <person name="Whitehead M."/>
        </authorList>
    </citation>
    <scope>NUCLEOTIDE SEQUENCE [LARGE SCALE GENOMIC DNA]</scope>
</reference>
<gene>
    <name evidence="1" type="ORF">MEUPH1_LOCUS27492</name>
</gene>
<dbReference type="EMBL" id="CARXXK010001128">
    <property type="protein sequence ID" value="CAI6373790.1"/>
    <property type="molecule type" value="Genomic_DNA"/>
</dbReference>
<evidence type="ECO:0000313" key="2">
    <source>
        <dbReference type="Proteomes" id="UP001160148"/>
    </source>
</evidence>
<dbReference type="Proteomes" id="UP001160148">
    <property type="component" value="Unassembled WGS sequence"/>
</dbReference>
<dbReference type="AlphaFoldDB" id="A0AAV0XYV8"/>
<accession>A0AAV0XYV8</accession>
<keyword evidence="2" id="KW-1185">Reference proteome</keyword>
<name>A0AAV0XYV8_9HEMI</name>
<comment type="caution">
    <text evidence="1">The sequence shown here is derived from an EMBL/GenBank/DDBJ whole genome shotgun (WGS) entry which is preliminary data.</text>
</comment>
<organism evidence="1 2">
    <name type="scientific">Macrosiphum euphorbiae</name>
    <name type="common">potato aphid</name>
    <dbReference type="NCBI Taxonomy" id="13131"/>
    <lineage>
        <taxon>Eukaryota</taxon>
        <taxon>Metazoa</taxon>
        <taxon>Ecdysozoa</taxon>
        <taxon>Arthropoda</taxon>
        <taxon>Hexapoda</taxon>
        <taxon>Insecta</taxon>
        <taxon>Pterygota</taxon>
        <taxon>Neoptera</taxon>
        <taxon>Paraneoptera</taxon>
        <taxon>Hemiptera</taxon>
        <taxon>Sternorrhyncha</taxon>
        <taxon>Aphidomorpha</taxon>
        <taxon>Aphidoidea</taxon>
        <taxon>Aphididae</taxon>
        <taxon>Macrosiphini</taxon>
        <taxon>Macrosiphum</taxon>
    </lineage>
</organism>
<evidence type="ECO:0000313" key="1">
    <source>
        <dbReference type="EMBL" id="CAI6373790.1"/>
    </source>
</evidence>
<sequence>MRNGNSCTPIKLSKKRFIIRNTCPFDSVAIIIVMAYYDNHNYKYYLDNCENIFIRFCKDLAFQGPTKTIYKERAAILKDIFDDATGISGVNIIDTTCNVAYIINKLLKDAPSATETLSCTNENCTNNKSYSNPTIITKINGGFSAMESTIIEYLHPRSFDCTALHCNGYIIAQRTLHNHIFIETEVFANGQKYSLMNFPTKLNIKESR</sequence>